<gene>
    <name evidence="2" type="ORF">Osc7112_6889</name>
</gene>
<dbReference type="InterPro" id="IPR019660">
    <property type="entry name" value="Put_sensory_transdc_reg_YbjN"/>
</dbReference>
<dbReference type="Pfam" id="PF10722">
    <property type="entry name" value="YbjN"/>
    <property type="match status" value="1"/>
</dbReference>
<protein>
    <recommendedName>
        <fullName evidence="4">YbjN domain-containing protein</fullName>
    </recommendedName>
</protein>
<keyword evidence="2" id="KW-0614">Plasmid</keyword>
<reference evidence="2 3" key="1">
    <citation type="submission" date="2012-05" db="EMBL/GenBank/DDBJ databases">
        <title>Finished plasmid 4 of genome of Oscillatoria sp. PCC 7112.</title>
        <authorList>
            <consortium name="US DOE Joint Genome Institute"/>
            <person name="Gugger M."/>
            <person name="Coursin T."/>
            <person name="Rippka R."/>
            <person name="Tandeau De Marsac N."/>
            <person name="Huntemann M."/>
            <person name="Wei C.-L."/>
            <person name="Han J."/>
            <person name="Detter J.C."/>
            <person name="Han C."/>
            <person name="Tapia R."/>
            <person name="Davenport K."/>
            <person name="Daligault H."/>
            <person name="Erkkila T."/>
            <person name="Gu W."/>
            <person name="Munk A.C.C."/>
            <person name="Teshima H."/>
            <person name="Xu Y."/>
            <person name="Chain P."/>
            <person name="Chen A."/>
            <person name="Krypides N."/>
            <person name="Mavromatis K."/>
            <person name="Markowitz V."/>
            <person name="Szeto E."/>
            <person name="Ivanova N."/>
            <person name="Mikhailova N."/>
            <person name="Ovchinnikova G."/>
            <person name="Pagani I."/>
            <person name="Pati A."/>
            <person name="Goodwin L."/>
            <person name="Peters L."/>
            <person name="Pitluck S."/>
            <person name="Woyke T."/>
            <person name="Kerfeld C."/>
        </authorList>
    </citation>
    <scope>NUCLEOTIDE SEQUENCE [LARGE SCALE GENOMIC DNA]</scope>
    <source>
        <strain evidence="2 3">PCC 7112</strain>
        <plasmid evidence="2 3">pOSC7112.04</plasmid>
    </source>
</reference>
<sequence>MTTQTETYQLDTEFTLRDSSQSPLTIHALTLSITTQDRRPIESRLTFQVTPETYQRIDTESLFNLKPELRCSLTGTEFTSDSPIEIIACLKPELITPIADIPTYLKTLSEQQDNSLLFTKNWLALQVKQRETSYRTFWDYLNLEAMTVGNINNEKVNDAIVSFFKDCAEANLLSMNGETISQALLEVTKEFEEWVDANFSNINEESIAGTIESIGKSFEELAASSSSETERDILSALIEFFASDDWPFVKIDGEPVLRALFAGKNGKWTCYAKARTEKTQFVFYSICPVSVPESKRLAIAEFITRANYGTIIGNFELDFATGEIRYKTSIDISGSTLASTQIKQLVYANVMMMDEYLPGILSVIDGDVEVKDAIASIESPPTTQSDGAPARNESPLENPPSPDARSQPVEIKNTPPSTVILPDEPKPNLNNNSFPPLPQAATPVNNIEQLPTNSPSEKPKPIGEILSLLTLEEIADFDRVRVMLHTKQPFAAKTLMTKLEKQLTARLNADGSTIFADSKNFFDQNKTPLKTANLIRRYWNLFERSTQLIEGGENNAPSIRQAITPTLLVVEKLAHRIEARIAQIVASYVDAKLEIECLIEIEQLTEQLTYCLEQLKNST</sequence>
<dbReference type="OrthoDB" id="5192220at2"/>
<dbReference type="RefSeq" id="WP_015211843.1">
    <property type="nucleotide sequence ID" value="NC_019764.1"/>
</dbReference>
<dbReference type="CDD" id="cd17033">
    <property type="entry name" value="DR1245-like"/>
    <property type="match status" value="1"/>
</dbReference>
<proteinExistence type="predicted"/>
<dbReference type="AlphaFoldDB" id="K9VTS7"/>
<feature type="region of interest" description="Disordered" evidence="1">
    <location>
        <begin position="377"/>
        <end position="459"/>
    </location>
</feature>
<keyword evidence="3" id="KW-1185">Reference proteome</keyword>
<dbReference type="EMBL" id="CP003618">
    <property type="protein sequence ID" value="AFZ10969.1"/>
    <property type="molecule type" value="Genomic_DNA"/>
</dbReference>
<dbReference type="PATRIC" id="fig|179408.3.peg.8257"/>
<organism evidence="2 3">
    <name type="scientific">Phormidium nigroviride PCC 7112</name>
    <dbReference type="NCBI Taxonomy" id="179408"/>
    <lineage>
        <taxon>Bacteria</taxon>
        <taxon>Bacillati</taxon>
        <taxon>Cyanobacteriota</taxon>
        <taxon>Cyanophyceae</taxon>
        <taxon>Oscillatoriophycideae</taxon>
        <taxon>Oscillatoriales</taxon>
        <taxon>Oscillatoriaceae</taxon>
        <taxon>Phormidium</taxon>
    </lineage>
</organism>
<evidence type="ECO:0008006" key="4">
    <source>
        <dbReference type="Google" id="ProtNLM"/>
    </source>
</evidence>
<geneLocation type="plasmid" evidence="2 3">
    <name>pOSC7112.04</name>
</geneLocation>
<dbReference type="eggNOG" id="COG5465">
    <property type="taxonomic scope" value="Bacteria"/>
</dbReference>
<evidence type="ECO:0000256" key="1">
    <source>
        <dbReference type="SAM" id="MobiDB-lite"/>
    </source>
</evidence>
<dbReference type="Proteomes" id="UP000010478">
    <property type="component" value="Plasmid pOSC7112.04"/>
</dbReference>
<name>K9VTS7_9CYAN</name>
<feature type="compositionally biased region" description="Polar residues" evidence="1">
    <location>
        <begin position="442"/>
        <end position="456"/>
    </location>
</feature>
<evidence type="ECO:0000313" key="2">
    <source>
        <dbReference type="EMBL" id="AFZ10969.1"/>
    </source>
</evidence>
<accession>K9VTS7</accession>
<evidence type="ECO:0000313" key="3">
    <source>
        <dbReference type="Proteomes" id="UP000010478"/>
    </source>
</evidence>
<dbReference type="HOGENOM" id="CLU_016766_0_0_3"/>
<dbReference type="KEGG" id="oni:Osc7112_6889"/>